<evidence type="ECO:0000256" key="3">
    <source>
        <dbReference type="ARBA" id="ARBA00022989"/>
    </source>
</evidence>
<dbReference type="InterPro" id="IPR007269">
    <property type="entry name" value="ICMT_MeTrfase"/>
</dbReference>
<dbReference type="EMBL" id="FNZX01000003">
    <property type="protein sequence ID" value="SEK20094.1"/>
    <property type="molecule type" value="Genomic_DNA"/>
</dbReference>
<evidence type="ECO:0000256" key="4">
    <source>
        <dbReference type="ARBA" id="ARBA00023136"/>
    </source>
</evidence>
<keyword evidence="2 5" id="KW-0812">Transmembrane</keyword>
<feature type="transmembrane region" description="Helical" evidence="5">
    <location>
        <begin position="78"/>
        <end position="97"/>
    </location>
</feature>
<feature type="transmembrane region" description="Helical" evidence="5">
    <location>
        <begin position="163"/>
        <end position="186"/>
    </location>
</feature>
<dbReference type="Gene3D" id="1.20.120.1630">
    <property type="match status" value="1"/>
</dbReference>
<keyword evidence="6" id="KW-0808">Transferase</keyword>
<name>A0A1H7F2Q1_9FIRM</name>
<dbReference type="GO" id="GO:0032259">
    <property type="term" value="P:methylation"/>
    <property type="evidence" value="ECO:0007669"/>
    <property type="project" value="UniProtKB-KW"/>
</dbReference>
<dbReference type="InterPro" id="IPR052527">
    <property type="entry name" value="Metal_cation-efflux_comp"/>
</dbReference>
<evidence type="ECO:0000313" key="7">
    <source>
        <dbReference type="Proteomes" id="UP000182321"/>
    </source>
</evidence>
<dbReference type="GO" id="GO:0004671">
    <property type="term" value="F:protein C-terminal S-isoprenylcysteine carboxyl O-methyltransferase activity"/>
    <property type="evidence" value="ECO:0007669"/>
    <property type="project" value="InterPro"/>
</dbReference>
<gene>
    <name evidence="6" type="ORF">SAMN02910377_00272</name>
</gene>
<organism evidence="6 7">
    <name type="scientific">Pseudobutyrivibrio ruminis</name>
    <dbReference type="NCBI Taxonomy" id="46206"/>
    <lineage>
        <taxon>Bacteria</taxon>
        <taxon>Bacillati</taxon>
        <taxon>Bacillota</taxon>
        <taxon>Clostridia</taxon>
        <taxon>Lachnospirales</taxon>
        <taxon>Lachnospiraceae</taxon>
        <taxon>Pseudobutyrivibrio</taxon>
    </lineage>
</organism>
<dbReference type="PANTHER" id="PTHR43847">
    <property type="entry name" value="BLL3993 PROTEIN"/>
    <property type="match status" value="1"/>
</dbReference>
<keyword evidence="4 5" id="KW-0472">Membrane</keyword>
<keyword evidence="7" id="KW-1185">Reference proteome</keyword>
<feature type="transmembrane region" description="Helical" evidence="5">
    <location>
        <begin position="34"/>
        <end position="55"/>
    </location>
</feature>
<dbReference type="PANTHER" id="PTHR43847:SF1">
    <property type="entry name" value="BLL3993 PROTEIN"/>
    <property type="match status" value="1"/>
</dbReference>
<evidence type="ECO:0000313" key="6">
    <source>
        <dbReference type="EMBL" id="SEK20094.1"/>
    </source>
</evidence>
<dbReference type="AlphaFoldDB" id="A0A1H7F2Q1"/>
<dbReference type="RefSeq" id="WP_074788771.1">
    <property type="nucleotide sequence ID" value="NZ_FNZX01000003.1"/>
</dbReference>
<reference evidence="7" key="1">
    <citation type="submission" date="2016-10" db="EMBL/GenBank/DDBJ databases">
        <authorList>
            <person name="Varghese N."/>
        </authorList>
    </citation>
    <scope>NUCLEOTIDE SEQUENCE [LARGE SCALE GENOMIC DNA]</scope>
    <source>
        <strain evidence="7">ACV-9</strain>
    </source>
</reference>
<dbReference type="Proteomes" id="UP000182321">
    <property type="component" value="Unassembled WGS sequence"/>
</dbReference>
<sequence>MTNKLLISALIKFFAGVVLVGLLLFPAAGSFAFWQAWLLMGVLFIPMFVAGLILMKKNPELLRKRLNAKEEQMEQKEVVLFSGLMFLSSFIIAGLNFRFSWLVLPAWVTIAGTVIFLLAYLLYAEVLRENEYLSRTIEVQKGQKVVDTGLYGIVRHPMYMATVLLFLAMPIILGSIVSFLIMLVYLPIIAKRIRNEEKVLEEGLAGYKQYKERVKYRIIPFVW</sequence>
<accession>A0A1H7F2Q1</accession>
<dbReference type="Pfam" id="PF04140">
    <property type="entry name" value="ICMT"/>
    <property type="match status" value="1"/>
</dbReference>
<feature type="transmembrane region" description="Helical" evidence="5">
    <location>
        <begin position="103"/>
        <end position="123"/>
    </location>
</feature>
<comment type="subcellular location">
    <subcellularLocation>
        <location evidence="1">Membrane</location>
        <topology evidence="1">Multi-pass membrane protein</topology>
    </subcellularLocation>
</comment>
<protein>
    <submittedName>
        <fullName evidence="6">Protein-S-isoprenylcysteine O-methyltransferase Ste14</fullName>
    </submittedName>
</protein>
<keyword evidence="6" id="KW-0489">Methyltransferase</keyword>
<dbReference type="GO" id="GO:0016020">
    <property type="term" value="C:membrane"/>
    <property type="evidence" value="ECO:0007669"/>
    <property type="project" value="UniProtKB-SubCell"/>
</dbReference>
<feature type="transmembrane region" description="Helical" evidence="5">
    <location>
        <begin position="7"/>
        <end position="28"/>
    </location>
</feature>
<evidence type="ECO:0000256" key="5">
    <source>
        <dbReference type="SAM" id="Phobius"/>
    </source>
</evidence>
<evidence type="ECO:0000256" key="1">
    <source>
        <dbReference type="ARBA" id="ARBA00004141"/>
    </source>
</evidence>
<proteinExistence type="predicted"/>
<evidence type="ECO:0000256" key="2">
    <source>
        <dbReference type="ARBA" id="ARBA00022692"/>
    </source>
</evidence>
<keyword evidence="3 5" id="KW-1133">Transmembrane helix</keyword>